<feature type="compositionally biased region" description="Low complexity" evidence="4">
    <location>
        <begin position="361"/>
        <end position="377"/>
    </location>
</feature>
<dbReference type="SMART" id="SM00132">
    <property type="entry name" value="LIM"/>
    <property type="match status" value="2"/>
</dbReference>
<feature type="domain" description="LIM zinc-binding" evidence="5">
    <location>
        <begin position="606"/>
        <end position="669"/>
    </location>
</feature>
<dbReference type="EMBL" id="SDEE01000692">
    <property type="protein sequence ID" value="RXW14502.1"/>
    <property type="molecule type" value="Genomic_DNA"/>
</dbReference>
<evidence type="ECO:0000256" key="2">
    <source>
        <dbReference type="ARBA" id="ARBA00022833"/>
    </source>
</evidence>
<dbReference type="Proteomes" id="UP000290288">
    <property type="component" value="Unassembled WGS sequence"/>
</dbReference>
<feature type="compositionally biased region" description="Polar residues" evidence="4">
    <location>
        <begin position="548"/>
        <end position="557"/>
    </location>
</feature>
<comment type="caution">
    <text evidence="6">The sequence shown here is derived from an EMBL/GenBank/DDBJ whole genome shotgun (WGS) entry which is preliminary data.</text>
</comment>
<feature type="non-terminal residue" evidence="6">
    <location>
        <position position="1"/>
    </location>
</feature>
<feature type="compositionally biased region" description="Low complexity" evidence="4">
    <location>
        <begin position="423"/>
        <end position="437"/>
    </location>
</feature>
<feature type="region of interest" description="Disordered" evidence="4">
    <location>
        <begin position="209"/>
        <end position="228"/>
    </location>
</feature>
<feature type="region of interest" description="Disordered" evidence="4">
    <location>
        <begin position="236"/>
        <end position="565"/>
    </location>
</feature>
<dbReference type="AlphaFoldDB" id="A0A4Q2D6K4"/>
<dbReference type="Gene3D" id="2.10.110.10">
    <property type="entry name" value="Cysteine Rich Protein"/>
    <property type="match status" value="2"/>
</dbReference>
<feature type="region of interest" description="Disordered" evidence="4">
    <location>
        <begin position="1"/>
        <end position="75"/>
    </location>
</feature>
<feature type="region of interest" description="Disordered" evidence="4">
    <location>
        <begin position="755"/>
        <end position="776"/>
    </location>
</feature>
<keyword evidence="2 3" id="KW-0862">Zinc</keyword>
<dbReference type="SUPFAM" id="SSF57716">
    <property type="entry name" value="Glucocorticoid receptor-like (DNA-binding domain)"/>
    <property type="match status" value="2"/>
</dbReference>
<dbReference type="PANTHER" id="PTHR24216:SF8">
    <property type="entry name" value="PAXILLIN, ISOFORM F"/>
    <property type="match status" value="1"/>
</dbReference>
<dbReference type="CDD" id="cd09397">
    <property type="entry name" value="LIM1_UF1"/>
    <property type="match status" value="1"/>
</dbReference>
<dbReference type="CDD" id="cd08368">
    <property type="entry name" value="LIM"/>
    <property type="match status" value="1"/>
</dbReference>
<proteinExistence type="predicted"/>
<dbReference type="PROSITE" id="PS50023">
    <property type="entry name" value="LIM_DOMAIN_2"/>
    <property type="match status" value="1"/>
</dbReference>
<reference evidence="6 7" key="1">
    <citation type="submission" date="2019-01" db="EMBL/GenBank/DDBJ databases">
        <title>Draft genome sequence of Psathyrella aberdarensis IHI B618.</title>
        <authorList>
            <person name="Buettner E."/>
            <person name="Kellner H."/>
        </authorList>
    </citation>
    <scope>NUCLEOTIDE SEQUENCE [LARGE SCALE GENOMIC DNA]</scope>
    <source>
        <strain evidence="6 7">IHI B618</strain>
    </source>
</reference>
<feature type="compositionally biased region" description="Basic and acidic residues" evidence="4">
    <location>
        <begin position="452"/>
        <end position="476"/>
    </location>
</feature>
<feature type="compositionally biased region" description="Pro residues" evidence="4">
    <location>
        <begin position="1"/>
        <end position="26"/>
    </location>
</feature>
<organism evidence="6 7">
    <name type="scientific">Candolleomyces aberdarensis</name>
    <dbReference type="NCBI Taxonomy" id="2316362"/>
    <lineage>
        <taxon>Eukaryota</taxon>
        <taxon>Fungi</taxon>
        <taxon>Dikarya</taxon>
        <taxon>Basidiomycota</taxon>
        <taxon>Agaricomycotina</taxon>
        <taxon>Agaricomycetes</taxon>
        <taxon>Agaricomycetidae</taxon>
        <taxon>Agaricales</taxon>
        <taxon>Agaricineae</taxon>
        <taxon>Psathyrellaceae</taxon>
        <taxon>Candolleomyces</taxon>
    </lineage>
</organism>
<keyword evidence="7" id="KW-1185">Reference proteome</keyword>
<dbReference type="OrthoDB" id="1112565at2759"/>
<feature type="compositionally biased region" description="Polar residues" evidence="4">
    <location>
        <begin position="121"/>
        <end position="150"/>
    </location>
</feature>
<feature type="compositionally biased region" description="Polar residues" evidence="4">
    <location>
        <begin position="387"/>
        <end position="401"/>
    </location>
</feature>
<keyword evidence="1 3" id="KW-0479">Metal-binding</keyword>
<dbReference type="GO" id="GO:0030695">
    <property type="term" value="F:GTPase regulator activity"/>
    <property type="evidence" value="ECO:0007669"/>
    <property type="project" value="UniProtKB-ARBA"/>
</dbReference>
<dbReference type="STRING" id="2316362.A0A4Q2D6K4"/>
<dbReference type="GO" id="GO:0046872">
    <property type="term" value="F:metal ion binding"/>
    <property type="evidence" value="ECO:0007669"/>
    <property type="project" value="UniProtKB-KW"/>
</dbReference>
<name>A0A4Q2D6K4_9AGAR</name>
<evidence type="ECO:0000256" key="1">
    <source>
        <dbReference type="ARBA" id="ARBA00022723"/>
    </source>
</evidence>
<feature type="compositionally biased region" description="Basic and acidic residues" evidence="4">
    <location>
        <begin position="312"/>
        <end position="322"/>
    </location>
</feature>
<feature type="compositionally biased region" description="Polar residues" evidence="4">
    <location>
        <begin position="238"/>
        <end position="248"/>
    </location>
</feature>
<feature type="compositionally biased region" description="Polar residues" evidence="4">
    <location>
        <begin position="216"/>
        <end position="228"/>
    </location>
</feature>
<evidence type="ECO:0000259" key="5">
    <source>
        <dbReference type="PROSITE" id="PS50023"/>
    </source>
</evidence>
<evidence type="ECO:0000256" key="4">
    <source>
        <dbReference type="SAM" id="MobiDB-lite"/>
    </source>
</evidence>
<evidence type="ECO:0000256" key="3">
    <source>
        <dbReference type="PROSITE-ProRule" id="PRU00125"/>
    </source>
</evidence>
<dbReference type="PROSITE" id="PS00478">
    <property type="entry name" value="LIM_DOMAIN_1"/>
    <property type="match status" value="1"/>
</dbReference>
<protein>
    <recommendedName>
        <fullName evidence="5">LIM zinc-binding domain-containing protein</fullName>
    </recommendedName>
</protein>
<dbReference type="Pfam" id="PF00412">
    <property type="entry name" value="LIM"/>
    <property type="match status" value="2"/>
</dbReference>
<evidence type="ECO:0000313" key="7">
    <source>
        <dbReference type="Proteomes" id="UP000290288"/>
    </source>
</evidence>
<feature type="compositionally biased region" description="Low complexity" evidence="4">
    <location>
        <begin position="256"/>
        <end position="271"/>
    </location>
</feature>
<dbReference type="InterPro" id="IPR001781">
    <property type="entry name" value="Znf_LIM"/>
</dbReference>
<dbReference type="PANTHER" id="PTHR24216">
    <property type="entry name" value="PAXILLIN-RELATED"/>
    <property type="match status" value="1"/>
</dbReference>
<accession>A0A4Q2D6K4</accession>
<evidence type="ECO:0000313" key="6">
    <source>
        <dbReference type="EMBL" id="RXW14502.1"/>
    </source>
</evidence>
<sequence length="776" mass="82128">NAVPFPGGPPPPNGLGPGPEGPPRPPFAGHAPQRSYTGSLPATTLPGHVMAPPVLPYGQAVSEEDIDTRSGGEAGMAGVGRKGFAAVARAAMFATPAMRGPQPQGGRRPDAPRFLDIDAASRSTDTPPLSAGSGYSSHSPGPTSPQTQFLPETPEKMPAVPPTPPKIDTSVVNPSIPAVDRDKTPVPAATTPASPFGIRLPFFEKLKNMVPGGSPVETTPTTPQPSNMQKEINHIERSTPTPTPNAVHSSPPPSEPSSHTRSISMKSSSSSRYDRARDKMPMSPTSGSDYSGLAYEASTDYGDDSRSQSSMRSDRSGARRELPPVPPLPPNANSSNSSSGGGARVNFASSPIPIKSGGGHSRSTSTSSYSSASSVDSQFAGGRKRTNSSAIAQALGLSQTPPADYAKLGGPGMPSRQSRLERSASNSSLGSRSAYSRTASVVPGGASNAFDMLERTMLKKEEDEERKVVPKSELVKSKSMGTVGRQRTAGGGSISGSARGTDYAGSEHERGSTSGSASGSRAHRSNTVQGVLSSPDALKAPKLPVRAKTTTAENGANASGEGRTKERRRKEKVCVKCRKMIDDGRWIQVDTGSILCERCWKNMYLPKCRRCNLPIEKQAVSSSDGQLKGKYHKECFNCHTCHKPFPDKTFYVFDGKPFCAYHYHEANESLCAAARCGQPIEGPCAVSHAGDRYHPDCMTCEYPGYPDCRERLKEYFEVDGRMLCERHAMSSGNDDEDDWGKNVKATRRVTRFIDLAGGNNNSGGGGGGDEGDSGLR</sequence>
<gene>
    <name evidence="6" type="ORF">EST38_g11348</name>
</gene>
<feature type="region of interest" description="Disordered" evidence="4">
    <location>
        <begin position="120"/>
        <end position="196"/>
    </location>
</feature>
<keyword evidence="3" id="KW-0440">LIM domain</keyword>